<proteinExistence type="predicted"/>
<protein>
    <submittedName>
        <fullName evidence="1">Uncharacterized protein</fullName>
    </submittedName>
</protein>
<organism evidence="1 2">
    <name type="scientific">Tribolium castaneum</name>
    <name type="common">Red flour beetle</name>
    <dbReference type="NCBI Taxonomy" id="7070"/>
    <lineage>
        <taxon>Eukaryota</taxon>
        <taxon>Metazoa</taxon>
        <taxon>Ecdysozoa</taxon>
        <taxon>Arthropoda</taxon>
        <taxon>Hexapoda</taxon>
        <taxon>Insecta</taxon>
        <taxon>Pterygota</taxon>
        <taxon>Neoptera</taxon>
        <taxon>Endopterygota</taxon>
        <taxon>Coleoptera</taxon>
        <taxon>Polyphaga</taxon>
        <taxon>Cucujiformia</taxon>
        <taxon>Tenebrionidae</taxon>
        <taxon>Tenebrionidae incertae sedis</taxon>
        <taxon>Tribolium</taxon>
    </lineage>
</organism>
<name>D7GYG2_TRICA</name>
<dbReference type="AlphaFoldDB" id="D7GYG2"/>
<reference evidence="1 2" key="2">
    <citation type="journal article" date="2010" name="Nucleic Acids Res.">
        <title>BeetleBase in 2010: revisions to provide comprehensive genomic information for Tribolium castaneum.</title>
        <authorList>
            <person name="Kim H.S."/>
            <person name="Murphy T."/>
            <person name="Xia J."/>
            <person name="Caragea D."/>
            <person name="Park Y."/>
            <person name="Beeman R.W."/>
            <person name="Lorenzen M.D."/>
            <person name="Butcher S."/>
            <person name="Manak J.R."/>
            <person name="Brown S.J."/>
        </authorList>
    </citation>
    <scope>NUCLEOTIDE SEQUENCE [LARGE SCALE GENOMIC DNA]</scope>
    <source>
        <strain evidence="1 2">Georgia GA2</strain>
    </source>
</reference>
<evidence type="ECO:0000313" key="1">
    <source>
        <dbReference type="EMBL" id="EFA13394.1"/>
    </source>
</evidence>
<sequence length="75" mass="8856">MKNGTLFKLDATTYWQLIVPTHEDEPRDELDKPETWPEKIIENEAELETSGKTEYEDVRQIWAHDETICLIAWPP</sequence>
<reference evidence="1 2" key="1">
    <citation type="journal article" date="2008" name="Nature">
        <title>The genome of the model beetle and pest Tribolium castaneum.</title>
        <authorList>
            <consortium name="Tribolium Genome Sequencing Consortium"/>
            <person name="Richards S."/>
            <person name="Gibbs R.A."/>
            <person name="Weinstock G.M."/>
            <person name="Brown S.J."/>
            <person name="Denell R."/>
            <person name="Beeman R.W."/>
            <person name="Gibbs R."/>
            <person name="Beeman R.W."/>
            <person name="Brown S.J."/>
            <person name="Bucher G."/>
            <person name="Friedrich M."/>
            <person name="Grimmelikhuijzen C.J."/>
            <person name="Klingler M."/>
            <person name="Lorenzen M."/>
            <person name="Richards S."/>
            <person name="Roth S."/>
            <person name="Schroder R."/>
            <person name="Tautz D."/>
            <person name="Zdobnov E.M."/>
            <person name="Muzny D."/>
            <person name="Gibbs R.A."/>
            <person name="Weinstock G.M."/>
            <person name="Attaway T."/>
            <person name="Bell S."/>
            <person name="Buhay C.J."/>
            <person name="Chandrabose M.N."/>
            <person name="Chavez D."/>
            <person name="Clerk-Blankenburg K.P."/>
            <person name="Cree A."/>
            <person name="Dao M."/>
            <person name="Davis C."/>
            <person name="Chacko J."/>
            <person name="Dinh H."/>
            <person name="Dugan-Rocha S."/>
            <person name="Fowler G."/>
            <person name="Garner T.T."/>
            <person name="Garnes J."/>
            <person name="Gnirke A."/>
            <person name="Hawes A."/>
            <person name="Hernandez J."/>
            <person name="Hines S."/>
            <person name="Holder M."/>
            <person name="Hume J."/>
            <person name="Jhangiani S.N."/>
            <person name="Joshi V."/>
            <person name="Khan Z.M."/>
            <person name="Jackson L."/>
            <person name="Kovar C."/>
            <person name="Kowis A."/>
            <person name="Lee S."/>
            <person name="Lewis L.R."/>
            <person name="Margolis J."/>
            <person name="Morgan M."/>
            <person name="Nazareth L.V."/>
            <person name="Nguyen N."/>
            <person name="Okwuonu G."/>
            <person name="Parker D."/>
            <person name="Richards S."/>
            <person name="Ruiz S.J."/>
            <person name="Santibanez J."/>
            <person name="Savard J."/>
            <person name="Scherer S.E."/>
            <person name="Schneider B."/>
            <person name="Sodergren E."/>
            <person name="Tautz D."/>
            <person name="Vattahil S."/>
            <person name="Villasana D."/>
            <person name="White C.S."/>
            <person name="Wright R."/>
            <person name="Park Y."/>
            <person name="Beeman R.W."/>
            <person name="Lord J."/>
            <person name="Oppert B."/>
            <person name="Lorenzen M."/>
            <person name="Brown S."/>
            <person name="Wang L."/>
            <person name="Savard J."/>
            <person name="Tautz D."/>
            <person name="Richards S."/>
            <person name="Weinstock G."/>
            <person name="Gibbs R.A."/>
            <person name="Liu Y."/>
            <person name="Worley K."/>
            <person name="Weinstock G."/>
            <person name="Elsik C.G."/>
            <person name="Reese J.T."/>
            <person name="Elhaik E."/>
            <person name="Landan G."/>
            <person name="Graur D."/>
            <person name="Arensburger P."/>
            <person name="Atkinson P."/>
            <person name="Beeman R.W."/>
            <person name="Beidler J."/>
            <person name="Brown S.J."/>
            <person name="Demuth J.P."/>
            <person name="Drury D.W."/>
            <person name="Du Y.Z."/>
            <person name="Fujiwara H."/>
            <person name="Lorenzen M."/>
            <person name="Maselli V."/>
            <person name="Osanai M."/>
            <person name="Park Y."/>
            <person name="Robertson H.M."/>
            <person name="Tu Z."/>
            <person name="Wang J.J."/>
            <person name="Wang S."/>
            <person name="Richards S."/>
            <person name="Song H."/>
            <person name="Zhang L."/>
            <person name="Sodergren E."/>
            <person name="Werner D."/>
            <person name="Stanke M."/>
            <person name="Morgenstern B."/>
            <person name="Solovyev V."/>
            <person name="Kosarev P."/>
            <person name="Brown G."/>
            <person name="Chen H.C."/>
            <person name="Ermolaeva O."/>
            <person name="Hlavina W."/>
            <person name="Kapustin Y."/>
            <person name="Kiryutin B."/>
            <person name="Kitts P."/>
            <person name="Maglott D."/>
            <person name="Pruitt K."/>
            <person name="Sapojnikov V."/>
            <person name="Souvorov A."/>
            <person name="Mackey A.J."/>
            <person name="Waterhouse R.M."/>
            <person name="Wyder S."/>
            <person name="Zdobnov E.M."/>
            <person name="Zdobnov E.M."/>
            <person name="Wyder S."/>
            <person name="Kriventseva E.V."/>
            <person name="Kadowaki T."/>
            <person name="Bork P."/>
            <person name="Aranda M."/>
            <person name="Bao R."/>
            <person name="Beermann A."/>
            <person name="Berns N."/>
            <person name="Bolognesi R."/>
            <person name="Bonneton F."/>
            <person name="Bopp D."/>
            <person name="Brown S.J."/>
            <person name="Bucher G."/>
            <person name="Butts T."/>
            <person name="Chaumot A."/>
            <person name="Denell R.E."/>
            <person name="Ferrier D.E."/>
            <person name="Friedrich M."/>
            <person name="Gordon C.M."/>
            <person name="Jindra M."/>
            <person name="Klingler M."/>
            <person name="Lan Q."/>
            <person name="Lattorff H.M."/>
            <person name="Laudet V."/>
            <person name="von Levetsow C."/>
            <person name="Liu Z."/>
            <person name="Lutz R."/>
            <person name="Lynch J.A."/>
            <person name="da Fonseca R.N."/>
            <person name="Posnien N."/>
            <person name="Reuter R."/>
            <person name="Roth S."/>
            <person name="Savard J."/>
            <person name="Schinko J.B."/>
            <person name="Schmitt C."/>
            <person name="Schoppmeier M."/>
            <person name="Schroder R."/>
            <person name="Shippy T.D."/>
            <person name="Simonnet F."/>
            <person name="Marques-Souza H."/>
            <person name="Tautz D."/>
            <person name="Tomoyasu Y."/>
            <person name="Trauner J."/>
            <person name="Van der Zee M."/>
            <person name="Vervoort M."/>
            <person name="Wittkopp N."/>
            <person name="Wimmer E.A."/>
            <person name="Yang X."/>
            <person name="Jones A.K."/>
            <person name="Sattelle D.B."/>
            <person name="Ebert P.R."/>
            <person name="Nelson D."/>
            <person name="Scott J.G."/>
            <person name="Beeman R.W."/>
            <person name="Muthukrishnan S."/>
            <person name="Kramer K.J."/>
            <person name="Arakane Y."/>
            <person name="Beeman R.W."/>
            <person name="Zhu Q."/>
            <person name="Hogenkamp D."/>
            <person name="Dixit R."/>
            <person name="Oppert B."/>
            <person name="Jiang H."/>
            <person name="Zou Z."/>
            <person name="Marshall J."/>
            <person name="Elpidina E."/>
            <person name="Vinokurov K."/>
            <person name="Oppert C."/>
            <person name="Zou Z."/>
            <person name="Evans J."/>
            <person name="Lu Z."/>
            <person name="Zhao P."/>
            <person name="Sumathipala N."/>
            <person name="Altincicek B."/>
            <person name="Vilcinskas A."/>
            <person name="Williams M."/>
            <person name="Hultmark D."/>
            <person name="Hetru C."/>
            <person name="Jiang H."/>
            <person name="Grimmelikhuijzen C.J."/>
            <person name="Hauser F."/>
            <person name="Cazzamali G."/>
            <person name="Williamson M."/>
            <person name="Park Y."/>
            <person name="Li B."/>
            <person name="Tanaka Y."/>
            <person name="Predel R."/>
            <person name="Neupert S."/>
            <person name="Schachtner J."/>
            <person name="Verleyen P."/>
            <person name="Raible F."/>
            <person name="Bork P."/>
            <person name="Friedrich M."/>
            <person name="Walden K.K."/>
            <person name="Robertson H.M."/>
            <person name="Angeli S."/>
            <person name="Foret S."/>
            <person name="Bucher G."/>
            <person name="Schuetz S."/>
            <person name="Maleszka R."/>
            <person name="Wimmer E.A."/>
            <person name="Beeman R.W."/>
            <person name="Lorenzen M."/>
            <person name="Tomoyasu Y."/>
            <person name="Miller S.C."/>
            <person name="Grossmann D."/>
            <person name="Bucher G."/>
        </authorList>
    </citation>
    <scope>NUCLEOTIDE SEQUENCE [LARGE SCALE GENOMIC DNA]</scope>
    <source>
        <strain evidence="1 2">Georgia GA2</strain>
    </source>
</reference>
<dbReference type="HOGENOM" id="CLU_2674314_0_0_1"/>
<accession>D7GYG2</accession>
<dbReference type="Proteomes" id="UP000007266">
    <property type="component" value="Unassembled WGS sequence"/>
</dbReference>
<evidence type="ECO:0000313" key="2">
    <source>
        <dbReference type="Proteomes" id="UP000007266"/>
    </source>
</evidence>
<dbReference type="InParanoid" id="D7GYG2"/>
<gene>
    <name evidence="1" type="primary">GLEAN_10560</name>
    <name evidence="1" type="ORF">TcasGA2_TC010560</name>
</gene>
<dbReference type="EMBL" id="KQ971736">
    <property type="protein sequence ID" value="EFA13394.1"/>
    <property type="molecule type" value="Genomic_DNA"/>
</dbReference>
<keyword evidence="2" id="KW-1185">Reference proteome</keyword>